<dbReference type="Pfam" id="PF13302">
    <property type="entry name" value="Acetyltransf_3"/>
    <property type="match status" value="1"/>
</dbReference>
<accession>A0AAU7JVV7</accession>
<dbReference type="PANTHER" id="PTHR39173">
    <property type="entry name" value="ACETYLTRANSFERASE"/>
    <property type="match status" value="1"/>
</dbReference>
<dbReference type="SUPFAM" id="SSF55729">
    <property type="entry name" value="Acyl-CoA N-acyltransferases (Nat)"/>
    <property type="match status" value="1"/>
</dbReference>
<dbReference type="EMBL" id="CP157483">
    <property type="protein sequence ID" value="XBO44557.1"/>
    <property type="molecule type" value="Genomic_DNA"/>
</dbReference>
<dbReference type="RefSeq" id="WP_406832042.1">
    <property type="nucleotide sequence ID" value="NZ_CP157483.1"/>
</dbReference>
<name>A0AAU7JVV7_9MICO</name>
<organism evidence="2">
    <name type="scientific">Pedococcus sp. KACC 23699</name>
    <dbReference type="NCBI Taxonomy" id="3149228"/>
    <lineage>
        <taxon>Bacteria</taxon>
        <taxon>Bacillati</taxon>
        <taxon>Actinomycetota</taxon>
        <taxon>Actinomycetes</taxon>
        <taxon>Micrococcales</taxon>
        <taxon>Intrasporangiaceae</taxon>
        <taxon>Pedococcus</taxon>
    </lineage>
</organism>
<keyword evidence="2" id="KW-0808">Transferase</keyword>
<dbReference type="GO" id="GO:0016747">
    <property type="term" value="F:acyltransferase activity, transferring groups other than amino-acyl groups"/>
    <property type="evidence" value="ECO:0007669"/>
    <property type="project" value="InterPro"/>
</dbReference>
<reference evidence="2" key="1">
    <citation type="submission" date="2024-05" db="EMBL/GenBank/DDBJ databases">
        <authorList>
            <person name="Kim S."/>
            <person name="Heo J."/>
            <person name="Choi H."/>
            <person name="Choi Y."/>
            <person name="Kwon S.-W."/>
            <person name="Kim Y."/>
        </authorList>
    </citation>
    <scope>NUCLEOTIDE SEQUENCE</scope>
    <source>
        <strain evidence="2">KACC 23699</strain>
    </source>
</reference>
<dbReference type="EC" id="2.3.1.-" evidence="2"/>
<keyword evidence="2" id="KW-0012">Acyltransferase</keyword>
<protein>
    <submittedName>
        <fullName evidence="2">GNAT family N-acetyltransferase</fullName>
        <ecNumber evidence="2">2.3.1.-</ecNumber>
    </submittedName>
</protein>
<dbReference type="PROSITE" id="PS51186">
    <property type="entry name" value="GNAT"/>
    <property type="match status" value="1"/>
</dbReference>
<gene>
    <name evidence="2" type="ORF">ABEG17_04230</name>
</gene>
<evidence type="ECO:0000259" key="1">
    <source>
        <dbReference type="PROSITE" id="PS51186"/>
    </source>
</evidence>
<dbReference type="Gene3D" id="3.40.630.30">
    <property type="match status" value="1"/>
</dbReference>
<proteinExistence type="predicted"/>
<dbReference type="AlphaFoldDB" id="A0AAU7JVV7"/>
<dbReference type="PANTHER" id="PTHR39173:SF1">
    <property type="entry name" value="ACETYLTRANSFERASE"/>
    <property type="match status" value="1"/>
</dbReference>
<feature type="domain" description="N-acetyltransferase" evidence="1">
    <location>
        <begin position="1"/>
        <end position="87"/>
    </location>
</feature>
<evidence type="ECO:0000313" key="2">
    <source>
        <dbReference type="EMBL" id="XBO44557.1"/>
    </source>
</evidence>
<dbReference type="InterPro" id="IPR016181">
    <property type="entry name" value="Acyl_CoA_acyltransferase"/>
</dbReference>
<sequence length="87" mass="9270">MPRPDAVLLATVGGHVGYSVRPSARRRGFASDALRHVVPVAAGLGIERLLVTCDLDNLGSARTIESAGGELEGELEGKRRYWIRTGA</sequence>
<dbReference type="InterPro" id="IPR000182">
    <property type="entry name" value="GNAT_dom"/>
</dbReference>